<evidence type="ECO:0000313" key="1">
    <source>
        <dbReference type="EMBL" id="QPS45748.1"/>
    </source>
</evidence>
<organism evidence="1 2">
    <name type="scientific">Burkholderia humptydooensis</name>
    <dbReference type="NCBI Taxonomy" id="430531"/>
    <lineage>
        <taxon>Bacteria</taxon>
        <taxon>Pseudomonadati</taxon>
        <taxon>Pseudomonadota</taxon>
        <taxon>Betaproteobacteria</taxon>
        <taxon>Burkholderiales</taxon>
        <taxon>Burkholderiaceae</taxon>
        <taxon>Burkholderia</taxon>
        <taxon>pseudomallei group</taxon>
    </lineage>
</organism>
<dbReference type="EMBL" id="CP065687">
    <property type="protein sequence ID" value="QPS45748.1"/>
    <property type="molecule type" value="Genomic_DNA"/>
</dbReference>
<dbReference type="Proteomes" id="UP000594943">
    <property type="component" value="Chromosome 2"/>
</dbReference>
<dbReference type="Pfam" id="PF13619">
    <property type="entry name" value="KTSC"/>
    <property type="match status" value="1"/>
</dbReference>
<name>A0A7U4PBD3_9BURK</name>
<dbReference type="RefSeq" id="WP_006027884.1">
    <property type="nucleotide sequence ID" value="NZ_CP013382.1"/>
</dbReference>
<evidence type="ECO:0000313" key="2">
    <source>
        <dbReference type="Proteomes" id="UP000594943"/>
    </source>
</evidence>
<gene>
    <name evidence="1" type="ORF">I6G56_26765</name>
</gene>
<proteinExistence type="predicted"/>
<accession>A0A7T2X0E5</accession>
<sequence>MKTIDTQPIESSQIHSIGYDAESETLAIRFKGRAGEPTSLYHYSNFTQANFDALKAADSLGSHFYKHIKPFPERFPYVFVEKMPTPAADAEAETAGAA</sequence>
<dbReference type="KEGG" id="bhg:I6G56_26765"/>
<reference evidence="1 2" key="1">
    <citation type="submission" date="2020-12" db="EMBL/GenBank/DDBJ databases">
        <title>FDA dAtabase for Regulatory Grade micrObial Sequences (FDA-ARGOS): Supporting development and validation of Infectious Disease Dx tests.</title>
        <authorList>
            <person name="Nelson B."/>
            <person name="Plummer A."/>
            <person name="Tallon L."/>
            <person name="Sadzewicz L."/>
            <person name="Zhao X."/>
            <person name="Boylan J."/>
            <person name="Ott S."/>
            <person name="Bowen H."/>
            <person name="Vavikolanu K."/>
            <person name="Mehta A."/>
            <person name="Aluvathingal J."/>
            <person name="Nadendla S."/>
            <person name="Myers T."/>
            <person name="Yan Y."/>
            <person name="Sichtig H."/>
        </authorList>
    </citation>
    <scope>NUCLEOTIDE SEQUENCE [LARGE SCALE GENOMIC DNA]</scope>
    <source>
        <strain evidence="1 2">FDAARGOS_899</strain>
    </source>
</reference>
<dbReference type="AlphaFoldDB" id="A0A7U4PBD3"/>
<accession>A0A7U4PBD3</accession>
<protein>
    <submittedName>
        <fullName evidence="1">KTSC domain-containing protein</fullName>
    </submittedName>
</protein>
<dbReference type="InterPro" id="IPR025309">
    <property type="entry name" value="KTSC_dom"/>
</dbReference>